<keyword evidence="1" id="KW-0812">Transmembrane</keyword>
<protein>
    <submittedName>
        <fullName evidence="2">Uncharacterized protein</fullName>
    </submittedName>
</protein>
<evidence type="ECO:0000313" key="3">
    <source>
        <dbReference type="Proteomes" id="UP000694287"/>
    </source>
</evidence>
<keyword evidence="3" id="KW-1185">Reference proteome</keyword>
<proteinExistence type="predicted"/>
<comment type="caution">
    <text evidence="2">The sequence shown here is derived from an EMBL/GenBank/DDBJ whole genome shotgun (WGS) entry which is preliminary data.</text>
</comment>
<gene>
    <name evidence="2" type="ORF">I4I81_24840</name>
</gene>
<keyword evidence="1" id="KW-1133">Transmembrane helix</keyword>
<name>A0ABS6UZ69_9PSEU</name>
<evidence type="ECO:0000256" key="1">
    <source>
        <dbReference type="SAM" id="Phobius"/>
    </source>
</evidence>
<feature type="transmembrane region" description="Helical" evidence="1">
    <location>
        <begin position="12"/>
        <end position="32"/>
    </location>
</feature>
<dbReference type="EMBL" id="JADQDK010000001">
    <property type="protein sequence ID" value="MBW0137462.1"/>
    <property type="molecule type" value="Genomic_DNA"/>
</dbReference>
<reference evidence="2 3" key="1">
    <citation type="submission" date="2020-11" db="EMBL/GenBank/DDBJ databases">
        <title>Pseudonocardia abyssalis sp. nov. and Pseudonocardia oceani sp. nov., description and phylogenomic analysis of two novel actinomycetes isolated from the deep Southern Ocean.</title>
        <authorList>
            <person name="Parra J."/>
        </authorList>
    </citation>
    <scope>NUCLEOTIDE SEQUENCE [LARGE SCALE GENOMIC DNA]</scope>
    <source>
        <strain evidence="2 3">KRD-168</strain>
    </source>
</reference>
<sequence length="77" mass="8126">MTIIDMPRGGLVRVAAVWVGATLFGLLVAATTTIGPTVLSLSYNHGVHLGDLVAFAGAYLMAAAVTVSEFERHQNRK</sequence>
<feature type="transmembrane region" description="Helical" evidence="1">
    <location>
        <begin position="52"/>
        <end position="70"/>
    </location>
</feature>
<keyword evidence="1" id="KW-0472">Membrane</keyword>
<dbReference type="RefSeq" id="WP_218602967.1">
    <property type="nucleotide sequence ID" value="NZ_JADQDJ010000096.1"/>
</dbReference>
<organism evidence="2 3">
    <name type="scientific">Pseudonocardia abyssalis</name>
    <dbReference type="NCBI Taxonomy" id="2792008"/>
    <lineage>
        <taxon>Bacteria</taxon>
        <taxon>Bacillati</taxon>
        <taxon>Actinomycetota</taxon>
        <taxon>Actinomycetes</taxon>
        <taxon>Pseudonocardiales</taxon>
        <taxon>Pseudonocardiaceae</taxon>
        <taxon>Pseudonocardia</taxon>
    </lineage>
</organism>
<evidence type="ECO:0000313" key="2">
    <source>
        <dbReference type="EMBL" id="MBW0137462.1"/>
    </source>
</evidence>
<dbReference type="Proteomes" id="UP000694287">
    <property type="component" value="Unassembled WGS sequence"/>
</dbReference>
<accession>A0ABS6UZ69</accession>